<protein>
    <recommendedName>
        <fullName evidence="2">peptidylprolyl isomerase</fullName>
        <ecNumber evidence="2">5.2.1.8</ecNumber>
    </recommendedName>
</protein>
<comment type="caution">
    <text evidence="10">The sequence shown here is derived from an EMBL/GenBank/DDBJ whole genome shotgun (WGS) entry which is preliminary data.</text>
</comment>
<comment type="catalytic activity">
    <reaction evidence="1">
        <text>[protein]-peptidylproline (omega=180) = [protein]-peptidylproline (omega=0)</text>
        <dbReference type="Rhea" id="RHEA:16237"/>
        <dbReference type="Rhea" id="RHEA-COMP:10747"/>
        <dbReference type="Rhea" id="RHEA-COMP:10748"/>
        <dbReference type="ChEBI" id="CHEBI:83833"/>
        <dbReference type="ChEBI" id="CHEBI:83834"/>
        <dbReference type="EC" id="5.2.1.8"/>
    </reaction>
</comment>
<evidence type="ECO:0000256" key="1">
    <source>
        <dbReference type="ARBA" id="ARBA00000971"/>
    </source>
</evidence>
<dbReference type="InterPro" id="IPR046357">
    <property type="entry name" value="PPIase_dom_sf"/>
</dbReference>
<evidence type="ECO:0000313" key="11">
    <source>
        <dbReference type="Proteomes" id="UP000824260"/>
    </source>
</evidence>
<evidence type="ECO:0000256" key="8">
    <source>
        <dbReference type="SAM" id="Phobius"/>
    </source>
</evidence>
<dbReference type="SUPFAM" id="SSF109998">
    <property type="entry name" value="Triger factor/SurA peptide-binding domain-like"/>
    <property type="match status" value="1"/>
</dbReference>
<feature type="domain" description="PpiC" evidence="9">
    <location>
        <begin position="340"/>
        <end position="461"/>
    </location>
</feature>
<evidence type="ECO:0000256" key="5">
    <source>
        <dbReference type="ARBA" id="ARBA00023235"/>
    </source>
</evidence>
<reference evidence="10" key="1">
    <citation type="submission" date="2020-10" db="EMBL/GenBank/DDBJ databases">
        <authorList>
            <person name="Gilroy R."/>
        </authorList>
    </citation>
    <scope>NUCLEOTIDE SEQUENCE</scope>
    <source>
        <strain evidence="10">ChiSjej6B24-2974</strain>
    </source>
</reference>
<evidence type="ECO:0000256" key="7">
    <source>
        <dbReference type="SAM" id="MobiDB-lite"/>
    </source>
</evidence>
<dbReference type="PANTHER" id="PTHR47245">
    <property type="entry name" value="PEPTIDYLPROLYL ISOMERASE"/>
    <property type="match status" value="1"/>
</dbReference>
<sequence length="514" mass="56450">MANEKPRRAQHASDTAPTHRRRRRRPRGVPKAVAIALIVVALVVGGGLGYLLGGRSDSSLLAEREEQIANANQRIDELESVLVDNGIDPNADVFDGAQSMLDPDVVSALTGADEPVNANNVFLDDSDALTSTPAPTAEPAVVAEFGDVQIMSNEVIDAYNAEVNRQLLNGQDVSAYADSLMDETLDSIVTEYVKRAKAEELGLTTLTAEDEAAIDEAVQARFEQDLAFYTRNNGTMTAEEARADAIESMASDGITEETIRAEIEAEWWEEKLRDYATQNITVSDEQIQQTYEDDLAEQRAAYDANPGQYEYARLYGETVVVYNPAGYRTFKQVLIPFDVTSSMRVNEIIFTLDSLDETEDAEQIATLNAELDTLYADLEATAAEVLNRVAEGADFDSLIAEYSQDPQYELASVQSDGYYISEASTTYDAAIKAAAMALENPGDVSEPVRTSEGVHILYFNAEVPAGDIPLDDVRDALEAEALESQRYDAYEAQLAQWVEEANVTYHREVLEQNV</sequence>
<evidence type="ECO:0000256" key="2">
    <source>
        <dbReference type="ARBA" id="ARBA00013194"/>
    </source>
</evidence>
<dbReference type="InterPro" id="IPR000297">
    <property type="entry name" value="PPIase_PpiC"/>
</dbReference>
<organism evidence="10 11">
    <name type="scientific">Candidatus Pullichristensenella stercorigallinarum</name>
    <dbReference type="NCBI Taxonomy" id="2840909"/>
    <lineage>
        <taxon>Bacteria</taxon>
        <taxon>Bacillati</taxon>
        <taxon>Bacillota</taxon>
        <taxon>Clostridia</taxon>
        <taxon>Candidatus Pullichristensenella</taxon>
    </lineage>
</organism>
<feature type="compositionally biased region" description="Basic residues" evidence="7">
    <location>
        <begin position="18"/>
        <end position="28"/>
    </location>
</feature>
<dbReference type="GO" id="GO:0003755">
    <property type="term" value="F:peptidyl-prolyl cis-trans isomerase activity"/>
    <property type="evidence" value="ECO:0007669"/>
    <property type="project" value="UniProtKB-KW"/>
</dbReference>
<keyword evidence="5 6" id="KW-0413">Isomerase</keyword>
<dbReference type="EMBL" id="DVFZ01000095">
    <property type="protein sequence ID" value="HIQ83299.1"/>
    <property type="molecule type" value="Genomic_DNA"/>
</dbReference>
<keyword evidence="8" id="KW-1133">Transmembrane helix</keyword>
<evidence type="ECO:0000256" key="6">
    <source>
        <dbReference type="PROSITE-ProRule" id="PRU00278"/>
    </source>
</evidence>
<evidence type="ECO:0000313" key="10">
    <source>
        <dbReference type="EMBL" id="HIQ83299.1"/>
    </source>
</evidence>
<dbReference type="PROSITE" id="PS50198">
    <property type="entry name" value="PPIC_PPIASE_2"/>
    <property type="match status" value="1"/>
</dbReference>
<dbReference type="EC" id="5.2.1.8" evidence="2"/>
<dbReference type="SUPFAM" id="SSF54534">
    <property type="entry name" value="FKBP-like"/>
    <property type="match status" value="1"/>
</dbReference>
<accession>A0A9D1CXH0</accession>
<evidence type="ECO:0000256" key="4">
    <source>
        <dbReference type="ARBA" id="ARBA00023110"/>
    </source>
</evidence>
<gene>
    <name evidence="10" type="ORF">IAA52_09405</name>
</gene>
<dbReference type="PANTHER" id="PTHR47245:SF1">
    <property type="entry name" value="FOLDASE PROTEIN PRSA"/>
    <property type="match status" value="1"/>
</dbReference>
<reference evidence="10" key="2">
    <citation type="journal article" date="2021" name="PeerJ">
        <title>Extensive microbial diversity within the chicken gut microbiome revealed by metagenomics and culture.</title>
        <authorList>
            <person name="Gilroy R."/>
            <person name="Ravi A."/>
            <person name="Getino M."/>
            <person name="Pursley I."/>
            <person name="Horton D.L."/>
            <person name="Alikhan N.F."/>
            <person name="Baker D."/>
            <person name="Gharbi K."/>
            <person name="Hall N."/>
            <person name="Watson M."/>
            <person name="Adriaenssens E.M."/>
            <person name="Foster-Nyarko E."/>
            <person name="Jarju S."/>
            <person name="Secka A."/>
            <person name="Antonio M."/>
            <person name="Oren A."/>
            <person name="Chaudhuri R.R."/>
            <person name="La Ragione R."/>
            <person name="Hildebrand F."/>
            <person name="Pallen M.J."/>
        </authorList>
    </citation>
    <scope>NUCLEOTIDE SEQUENCE</scope>
    <source>
        <strain evidence="10">ChiSjej6B24-2974</strain>
    </source>
</reference>
<feature type="region of interest" description="Disordered" evidence="7">
    <location>
        <begin position="1"/>
        <end position="28"/>
    </location>
</feature>
<dbReference type="InterPro" id="IPR027304">
    <property type="entry name" value="Trigger_fact/SurA_dom_sf"/>
</dbReference>
<dbReference type="AlphaFoldDB" id="A0A9D1CXH0"/>
<name>A0A9D1CXH0_9FIRM</name>
<keyword evidence="4 6" id="KW-0697">Rotamase</keyword>
<evidence type="ECO:0000259" key="9">
    <source>
        <dbReference type="PROSITE" id="PS50198"/>
    </source>
</evidence>
<keyword evidence="8" id="KW-0472">Membrane</keyword>
<feature type="transmembrane region" description="Helical" evidence="8">
    <location>
        <begin position="29"/>
        <end position="52"/>
    </location>
</feature>
<dbReference type="Proteomes" id="UP000824260">
    <property type="component" value="Unassembled WGS sequence"/>
</dbReference>
<dbReference type="InterPro" id="IPR050245">
    <property type="entry name" value="PrsA_foldase"/>
</dbReference>
<keyword evidence="8" id="KW-0812">Transmembrane</keyword>
<dbReference type="Pfam" id="PF00639">
    <property type="entry name" value="Rotamase"/>
    <property type="match status" value="1"/>
</dbReference>
<evidence type="ECO:0000256" key="3">
    <source>
        <dbReference type="ARBA" id="ARBA00022729"/>
    </source>
</evidence>
<proteinExistence type="predicted"/>
<dbReference type="Gene3D" id="3.10.50.40">
    <property type="match status" value="1"/>
</dbReference>
<keyword evidence="3" id="KW-0732">Signal</keyword>